<evidence type="ECO:0000256" key="2">
    <source>
        <dbReference type="ARBA" id="ARBA00022737"/>
    </source>
</evidence>
<accession>A0A4P8XLP1</accession>
<dbReference type="EMBL" id="CP040396">
    <property type="protein sequence ID" value="QCT03676.1"/>
    <property type="molecule type" value="Genomic_DNA"/>
</dbReference>
<dbReference type="PANTHER" id="PTHR11364">
    <property type="entry name" value="THIOSULFATE SULFERTANSFERASE"/>
    <property type="match status" value="1"/>
</dbReference>
<dbReference type="KEGG" id="palo:E6C60_2965"/>
<dbReference type="Proteomes" id="UP000300879">
    <property type="component" value="Chromosome"/>
</dbReference>
<feature type="domain" description="Rhodanese" evidence="3">
    <location>
        <begin position="15"/>
        <end position="134"/>
    </location>
</feature>
<gene>
    <name evidence="4" type="ORF">E6C60_2965</name>
</gene>
<evidence type="ECO:0000313" key="5">
    <source>
        <dbReference type="Proteomes" id="UP000300879"/>
    </source>
</evidence>
<dbReference type="RefSeq" id="WP_138226513.1">
    <property type="nucleotide sequence ID" value="NZ_CP040396.1"/>
</dbReference>
<dbReference type="Pfam" id="PF00581">
    <property type="entry name" value="Rhodanese"/>
    <property type="match status" value="2"/>
</dbReference>
<sequence>MSFRVKKQWLLARLYEPDLVIVDCRFALGKADAGRHAYEESHIPRAVYLDLERNLSAPVTDHGGRHPLPDAEHMAKVFGQAGISRDSRVVIYDDQNGMVASRLWWMLRFTGHQQTYVLEEGFTAWSQAGYPVTADLPVVIPATYDVELQGEMVADVEQVRKASLTGSATLIDSREPSRYLGLEEPIDAAAGHIPGAVNYFWKDLLTQQGSWKSPEEWSNHFQELPKDQELIIYCGSGVSACPNVLALLESGFTHVKLYPGSWSDWISYAGNTVATGEE</sequence>
<dbReference type="AlphaFoldDB" id="A0A4P8XLP1"/>
<name>A0A4P8XLP1_9BACL</name>
<dbReference type="InterPro" id="IPR045078">
    <property type="entry name" value="TST/MPST-like"/>
</dbReference>
<dbReference type="CDD" id="cd01448">
    <property type="entry name" value="TST_Repeat_1"/>
    <property type="match status" value="1"/>
</dbReference>
<dbReference type="InterPro" id="IPR001763">
    <property type="entry name" value="Rhodanese-like_dom"/>
</dbReference>
<dbReference type="Gene3D" id="3.40.250.10">
    <property type="entry name" value="Rhodanese-like domain"/>
    <property type="match status" value="2"/>
</dbReference>
<dbReference type="SMART" id="SM00450">
    <property type="entry name" value="RHOD"/>
    <property type="match status" value="2"/>
</dbReference>
<dbReference type="SUPFAM" id="SSF52821">
    <property type="entry name" value="Rhodanese/Cell cycle control phosphatase"/>
    <property type="match status" value="2"/>
</dbReference>
<dbReference type="PROSITE" id="PS50206">
    <property type="entry name" value="RHODANESE_3"/>
    <property type="match status" value="2"/>
</dbReference>
<proteinExistence type="predicted"/>
<evidence type="ECO:0000313" key="4">
    <source>
        <dbReference type="EMBL" id="QCT03676.1"/>
    </source>
</evidence>
<evidence type="ECO:0000259" key="3">
    <source>
        <dbReference type="PROSITE" id="PS50206"/>
    </source>
</evidence>
<evidence type="ECO:0000256" key="1">
    <source>
        <dbReference type="ARBA" id="ARBA00022679"/>
    </source>
</evidence>
<protein>
    <submittedName>
        <fullName evidence="4">Rhodanese domain-containing protein</fullName>
    </submittedName>
</protein>
<keyword evidence="1" id="KW-0808">Transferase</keyword>
<keyword evidence="2" id="KW-0677">Repeat</keyword>
<feature type="domain" description="Rhodanese" evidence="3">
    <location>
        <begin position="164"/>
        <end position="274"/>
    </location>
</feature>
<dbReference type="CDD" id="cd01449">
    <property type="entry name" value="TST_Repeat_2"/>
    <property type="match status" value="1"/>
</dbReference>
<dbReference type="GO" id="GO:0004792">
    <property type="term" value="F:thiosulfate-cyanide sulfurtransferase activity"/>
    <property type="evidence" value="ECO:0007669"/>
    <property type="project" value="TreeGrafter"/>
</dbReference>
<dbReference type="PANTHER" id="PTHR11364:SF27">
    <property type="entry name" value="SULFURTRANSFERASE"/>
    <property type="match status" value="1"/>
</dbReference>
<reference evidence="4 5" key="1">
    <citation type="submission" date="2019-05" db="EMBL/GenBank/DDBJ databases">
        <authorList>
            <person name="Chen C."/>
        </authorList>
    </citation>
    <scope>NUCLEOTIDE SEQUENCE [LARGE SCALE GENOMIC DNA]</scope>
    <source>
        <strain evidence="4 5">HB172198</strain>
    </source>
</reference>
<keyword evidence="5" id="KW-1185">Reference proteome</keyword>
<organism evidence="4 5">
    <name type="scientific">Paenibacillus algicola</name>
    <dbReference type="NCBI Taxonomy" id="2565926"/>
    <lineage>
        <taxon>Bacteria</taxon>
        <taxon>Bacillati</taxon>
        <taxon>Bacillota</taxon>
        <taxon>Bacilli</taxon>
        <taxon>Bacillales</taxon>
        <taxon>Paenibacillaceae</taxon>
        <taxon>Paenibacillus</taxon>
    </lineage>
</organism>
<dbReference type="InterPro" id="IPR036873">
    <property type="entry name" value="Rhodanese-like_dom_sf"/>
</dbReference>
<dbReference type="OrthoDB" id="9770030at2"/>